<organism evidence="2 3">
    <name type="scientific">Clostridium niameyense</name>
    <dbReference type="NCBI Taxonomy" id="1622073"/>
    <lineage>
        <taxon>Bacteria</taxon>
        <taxon>Bacillati</taxon>
        <taxon>Bacillota</taxon>
        <taxon>Clostridia</taxon>
        <taxon>Eubacteriales</taxon>
        <taxon>Clostridiaceae</taxon>
        <taxon>Clostridium</taxon>
    </lineage>
</organism>
<proteinExistence type="inferred from homology"/>
<protein>
    <recommendedName>
        <fullName evidence="1">Flavin-dependent thymidylate synthase</fullName>
        <shortName evidence="1">FDTS</shortName>
        <ecNumber evidence="1">2.1.1.148</ecNumber>
    </recommendedName>
    <alternativeName>
        <fullName evidence="1">FAD-dependent thymidylate synthase</fullName>
    </alternativeName>
    <alternativeName>
        <fullName evidence="1">Thymidylate synthase ThyX</fullName>
        <shortName evidence="1">TS</shortName>
        <shortName evidence="1">TSase</shortName>
    </alternativeName>
</protein>
<keyword evidence="1 2" id="KW-0489">Methyltransferase</keyword>
<dbReference type="AlphaFoldDB" id="A0A6M0REE1"/>
<reference evidence="2 3" key="1">
    <citation type="submission" date="2019-04" db="EMBL/GenBank/DDBJ databases">
        <title>Genome sequencing of Clostridium botulinum Groups I-IV and Clostridium butyricum.</title>
        <authorList>
            <person name="Brunt J."/>
            <person name="Van Vliet A.H.M."/>
            <person name="Stringer S.C."/>
            <person name="Carter A.T."/>
            <person name="Peck M.W."/>
        </authorList>
    </citation>
    <scope>NUCLEOTIDE SEQUENCE [LARGE SCALE GENOMIC DNA]</scope>
    <source>
        <strain evidence="2 3">IFR 18/094</strain>
    </source>
</reference>
<dbReference type="Pfam" id="PF02511">
    <property type="entry name" value="Thy1"/>
    <property type="match status" value="1"/>
</dbReference>
<dbReference type="GO" id="GO:0004799">
    <property type="term" value="F:thymidylate synthase activity"/>
    <property type="evidence" value="ECO:0007669"/>
    <property type="project" value="TreeGrafter"/>
</dbReference>
<dbReference type="NCBIfam" id="TIGR02170">
    <property type="entry name" value="thyX"/>
    <property type="match status" value="1"/>
</dbReference>
<dbReference type="InterPro" id="IPR003669">
    <property type="entry name" value="Thymidylate_synthase_ThyX"/>
</dbReference>
<feature type="binding site" evidence="1">
    <location>
        <begin position="155"/>
        <end position="157"/>
    </location>
    <ligand>
        <name>FAD</name>
        <dbReference type="ChEBI" id="CHEBI:57692"/>
        <note>ligand shared between neighboring subunits</note>
    </ligand>
</feature>
<dbReference type="EC" id="2.1.1.148" evidence="1"/>
<dbReference type="GO" id="GO:0070402">
    <property type="term" value="F:NADPH binding"/>
    <property type="evidence" value="ECO:0007669"/>
    <property type="project" value="TreeGrafter"/>
</dbReference>
<comment type="function">
    <text evidence="1">Catalyzes the reductive methylation of 2'-deoxyuridine-5'-monophosphate (dUMP) to 2'-deoxythymidine-5'-monophosphate (dTMP) while utilizing 5,10-methylenetetrahydrofolate (mTHF) as the methyl donor, and NADPH and FADH(2) as the reductant.</text>
</comment>
<feature type="binding site" description="in other chain" evidence="1">
    <location>
        <position position="139"/>
    </location>
    <ligand>
        <name>dUMP</name>
        <dbReference type="ChEBI" id="CHEBI:246422"/>
        <note>ligand shared between dimeric partners</note>
    </ligand>
</feature>
<comment type="cofactor">
    <cofactor evidence="1">
        <name>FAD</name>
        <dbReference type="ChEBI" id="CHEBI:57692"/>
    </cofactor>
    <text evidence="1">Binds 4 FAD per tetramer. Each FAD binding site is formed by three monomers.</text>
</comment>
<dbReference type="Gene3D" id="3.30.1360.170">
    <property type="match status" value="1"/>
</dbReference>
<keyword evidence="1" id="KW-0545">Nucleotide biosynthesis</keyword>
<dbReference type="InterPro" id="IPR036098">
    <property type="entry name" value="Thymidylate_synthase_ThyX_sf"/>
</dbReference>
<dbReference type="PROSITE" id="PS51331">
    <property type="entry name" value="THYX"/>
    <property type="match status" value="1"/>
</dbReference>
<comment type="caution">
    <text evidence="2">The sequence shown here is derived from an EMBL/GenBank/DDBJ whole genome shotgun (WGS) entry which is preliminary data.</text>
</comment>
<gene>
    <name evidence="1" type="primary">thyX</name>
    <name evidence="2" type="ORF">FDF74_11560</name>
</gene>
<evidence type="ECO:0000256" key="1">
    <source>
        <dbReference type="HAMAP-Rule" id="MF_01408"/>
    </source>
</evidence>
<feature type="binding site" evidence="1">
    <location>
        <position position="161"/>
    </location>
    <ligand>
        <name>FAD</name>
        <dbReference type="ChEBI" id="CHEBI:57692"/>
        <note>ligand shared between neighboring subunits</note>
    </ligand>
</feature>
<dbReference type="GO" id="GO:0032259">
    <property type="term" value="P:methylation"/>
    <property type="evidence" value="ECO:0007669"/>
    <property type="project" value="UniProtKB-KW"/>
</dbReference>
<dbReference type="PANTHER" id="PTHR34934">
    <property type="entry name" value="FLAVIN-DEPENDENT THYMIDYLATE SYNTHASE"/>
    <property type="match status" value="1"/>
</dbReference>
<dbReference type="SUPFAM" id="SSF69796">
    <property type="entry name" value="Thymidylate synthase-complementing protein Thy1"/>
    <property type="match status" value="1"/>
</dbReference>
<accession>A0A6M0REE1</accession>
<dbReference type="EMBL" id="SXDP01000013">
    <property type="protein sequence ID" value="NEZ47818.1"/>
    <property type="molecule type" value="Genomic_DNA"/>
</dbReference>
<dbReference type="GO" id="GO:0050660">
    <property type="term" value="F:flavin adenine dinucleotide binding"/>
    <property type="evidence" value="ECO:0007669"/>
    <property type="project" value="UniProtKB-UniRule"/>
</dbReference>
<comment type="caution">
    <text evidence="1">Lacks conserved residue(s) required for the propagation of feature annotation.</text>
</comment>
<keyword evidence="1 2" id="KW-0808">Transferase</keyword>
<dbReference type="GO" id="GO:0006235">
    <property type="term" value="P:dTTP biosynthetic process"/>
    <property type="evidence" value="ECO:0007669"/>
    <property type="project" value="UniProtKB-UniRule"/>
</dbReference>
<keyword evidence="1" id="KW-0285">Flavoprotein</keyword>
<dbReference type="PANTHER" id="PTHR34934:SF1">
    <property type="entry name" value="FLAVIN-DEPENDENT THYMIDYLATE SYNTHASE"/>
    <property type="match status" value="1"/>
</dbReference>
<comment type="pathway">
    <text evidence="1">Pyrimidine metabolism; dTTP biosynthesis.</text>
</comment>
<dbReference type="GO" id="GO:0006231">
    <property type="term" value="P:dTMP biosynthetic process"/>
    <property type="evidence" value="ECO:0007669"/>
    <property type="project" value="UniProtKB-UniRule"/>
</dbReference>
<keyword evidence="3" id="KW-1185">Reference proteome</keyword>
<feature type="binding site" evidence="1">
    <location>
        <position position="166"/>
    </location>
    <ligand>
        <name>dUMP</name>
        <dbReference type="ChEBI" id="CHEBI:246422"/>
        <note>ligand shared between dimeric partners</note>
    </ligand>
</feature>
<comment type="similarity">
    <text evidence="1">Belongs to the thymidylate synthase ThyX family.</text>
</comment>
<dbReference type="UniPathway" id="UPA00575"/>
<dbReference type="HAMAP" id="MF_01408">
    <property type="entry name" value="ThyX"/>
    <property type="match status" value="1"/>
</dbReference>
<feature type="binding site" description="in other chain" evidence="1">
    <location>
        <begin position="88"/>
        <end position="90"/>
    </location>
    <ligand>
        <name>dUMP</name>
        <dbReference type="ChEBI" id="CHEBI:246422"/>
        <note>ligand shared between dimeric partners</note>
    </ligand>
</feature>
<evidence type="ECO:0000313" key="3">
    <source>
        <dbReference type="Proteomes" id="UP000473885"/>
    </source>
</evidence>
<evidence type="ECO:0000313" key="2">
    <source>
        <dbReference type="EMBL" id="NEZ47818.1"/>
    </source>
</evidence>
<feature type="active site" description="Involved in ionization of N3 of dUMP, leading to its activation" evidence="1">
    <location>
        <position position="166"/>
    </location>
</feature>
<feature type="binding site" evidence="1">
    <location>
        <begin position="78"/>
        <end position="80"/>
    </location>
    <ligand>
        <name>FAD</name>
        <dbReference type="ChEBI" id="CHEBI:57692"/>
        <note>ligand shared between neighboring subunits</note>
    </ligand>
</feature>
<dbReference type="RefSeq" id="WP_163249707.1">
    <property type="nucleotide sequence ID" value="NZ_SXDP01000013.1"/>
</dbReference>
<name>A0A6M0REE1_9CLOT</name>
<keyword evidence="1" id="KW-0521">NADP</keyword>
<dbReference type="CDD" id="cd20175">
    <property type="entry name" value="ThyX"/>
    <property type="match status" value="1"/>
</dbReference>
<sequence>MKVNLLTYTNNPIETIYRAYKQCYAPGTAREIKIPSSEEMAKFICKWMGKGHGSPIEHVSFTFSIEGVSRALTHQLVRHRIASYSHQSQRYVDGNNFDFIVPKTWEEKASSDWIKLYKKDIKRLYNYLIELGVPKEDARYILPNATTSNIVVTMNLRSLRHFYDERSCIHAQWEIREMANKMMAEVKEIIPFADYKAKKCGITCFECGGKNE</sequence>
<dbReference type="Proteomes" id="UP000473885">
    <property type="component" value="Unassembled WGS sequence"/>
</dbReference>
<comment type="subunit">
    <text evidence="1">Homotetramer.</text>
</comment>
<comment type="catalytic activity">
    <reaction evidence="1">
        <text>dUMP + (6R)-5,10-methylene-5,6,7,8-tetrahydrofolate + NADPH + H(+) = dTMP + (6S)-5,6,7,8-tetrahydrofolate + NADP(+)</text>
        <dbReference type="Rhea" id="RHEA:29043"/>
        <dbReference type="ChEBI" id="CHEBI:15378"/>
        <dbReference type="ChEBI" id="CHEBI:15636"/>
        <dbReference type="ChEBI" id="CHEBI:57453"/>
        <dbReference type="ChEBI" id="CHEBI:57783"/>
        <dbReference type="ChEBI" id="CHEBI:58349"/>
        <dbReference type="ChEBI" id="CHEBI:63528"/>
        <dbReference type="ChEBI" id="CHEBI:246422"/>
        <dbReference type="EC" id="2.1.1.148"/>
    </reaction>
</comment>
<feature type="binding site" evidence="1">
    <location>
        <begin position="75"/>
        <end position="78"/>
    </location>
    <ligand>
        <name>dUMP</name>
        <dbReference type="ChEBI" id="CHEBI:246422"/>
        <note>ligand shared between dimeric partners</note>
    </ligand>
</feature>
<keyword evidence="1" id="KW-0274">FAD</keyword>
<dbReference type="GO" id="GO:0050797">
    <property type="term" value="F:thymidylate synthase (FAD) activity"/>
    <property type="evidence" value="ECO:0007669"/>
    <property type="project" value="UniProtKB-UniRule"/>
</dbReference>
<feature type="binding site" evidence="1">
    <location>
        <position position="54"/>
    </location>
    <ligand>
        <name>FAD</name>
        <dbReference type="ChEBI" id="CHEBI:57692"/>
        <note>ligand shared between neighboring subunits</note>
    </ligand>
</feature>